<dbReference type="InterPro" id="IPR048257">
    <property type="entry name" value="DUF4590"/>
</dbReference>
<dbReference type="RefSeq" id="XP_065652397.1">
    <property type="nucleotide sequence ID" value="XM_065796325.1"/>
</dbReference>
<dbReference type="PANTHER" id="PTHR23034">
    <property type="entry name" value="GLUTAMATE-RICH PROTEIN 3"/>
    <property type="match status" value="1"/>
</dbReference>
<name>A0ABM4BTB8_HYDVU</name>
<gene>
    <name evidence="4" type="primary">LOC100215918</name>
</gene>
<reference evidence="4" key="1">
    <citation type="submission" date="2025-08" db="UniProtKB">
        <authorList>
            <consortium name="RefSeq"/>
        </authorList>
    </citation>
    <scope>IDENTIFICATION</scope>
</reference>
<feature type="region of interest" description="Disordered" evidence="1">
    <location>
        <begin position="360"/>
        <end position="686"/>
    </location>
</feature>
<sequence length="756" mass="85543">MIRGVDPGPLANYNSLTDKHLSGYFANLRMRKHLMKSGLVSRDGVVASESEYRLKMAKLEHRKHVRDFLASAIVEKALDMERLRQHEIRKRLDDLYKLELVNKIKCDRALRPTGEDELVELFSPLSKISSTRLVKSANFKEKTKLPTIKFDGRNQSSYEGNNTGKSNSQQHFLKPHPPLGKIKKKKKTNRGLKIAKSDLLIGHRVQLQSMAEVTMKYLGSPLNLTNDLFSSNRLSEVQVIQQHCGGNTVCVFRELLPSNTVFTFVSRRHRGSPFGLTININGIRNIRLSSCCEYKHRPGYKIGGKNSQFMLVSVQGAAPCYRCQVQLKMNSGNNPNNNENDSSSDEEEAVNSFDVIVSRAGHRNKEKERPISASVHTATQTLEDSEEKYIEDQFEENEGQRLPDLNDNRLTSDDSSASESDDNKTNIKKQHKVKKSQSSSSSEEEEEKEEEEVDKEEYEKDFSFKNSKQHEQVDLANAQKKQKTALNSSDDESEVSSNESIEVQENTRVDNKNDSEGGDSDTESVSSNEGEFKKLSDTDANTKSNNIGKLDKVHVEKYNELEDREDSDTDGYFDRKEDNDEISTEESDKSLNHKLNEYDKENQEETKNSNDDSECSKNEQSVQDKKVSLDYESSFEKDTDKDDNDDDDDDDDNDGSEKRSGYMSSVISRESTTLTGNEDGHFDSANKTIQFNEEVDVVHYAKNDDVSPELTPRSDEDNSESEYNIVKNTDGKVILTDLGQSSDEDVSKLSDEDVTA</sequence>
<feature type="compositionally biased region" description="Basic and acidic residues" evidence="1">
    <location>
        <begin position="505"/>
        <end position="515"/>
    </location>
</feature>
<feature type="compositionally biased region" description="Polar residues" evidence="1">
    <location>
        <begin position="538"/>
        <end position="547"/>
    </location>
</feature>
<feature type="compositionally biased region" description="Acidic residues" evidence="1">
    <location>
        <begin position="562"/>
        <end position="571"/>
    </location>
</feature>
<evidence type="ECO:0000259" key="2">
    <source>
        <dbReference type="Pfam" id="PF15257"/>
    </source>
</evidence>
<feature type="domain" description="DUF4590" evidence="2">
    <location>
        <begin position="233"/>
        <end position="335"/>
    </location>
</feature>
<evidence type="ECO:0000313" key="4">
    <source>
        <dbReference type="RefSeq" id="XP_065652397.1"/>
    </source>
</evidence>
<feature type="compositionally biased region" description="Polar residues" evidence="1">
    <location>
        <begin position="662"/>
        <end position="676"/>
    </location>
</feature>
<feature type="compositionally biased region" description="Basic and acidic residues" evidence="1">
    <location>
        <begin position="549"/>
        <end position="561"/>
    </location>
</feature>
<dbReference type="PANTHER" id="PTHR23034:SF2">
    <property type="entry name" value="GLUTAMATE-RICH PROTEIN 3"/>
    <property type="match status" value="1"/>
</dbReference>
<feature type="region of interest" description="Disordered" evidence="1">
    <location>
        <begin position="702"/>
        <end position="756"/>
    </location>
</feature>
<feature type="compositionally biased region" description="Acidic residues" evidence="1">
    <location>
        <begin position="641"/>
        <end position="654"/>
    </location>
</feature>
<feature type="compositionally biased region" description="Basic and acidic residues" evidence="1">
    <location>
        <begin position="398"/>
        <end position="412"/>
    </location>
</feature>
<dbReference type="Pfam" id="PF15257">
    <property type="entry name" value="DUF4590"/>
    <property type="match status" value="1"/>
</dbReference>
<feature type="compositionally biased region" description="Basic residues" evidence="1">
    <location>
        <begin position="426"/>
        <end position="435"/>
    </location>
</feature>
<organism evidence="3 4">
    <name type="scientific">Hydra vulgaris</name>
    <name type="common">Hydra</name>
    <name type="synonym">Hydra attenuata</name>
    <dbReference type="NCBI Taxonomy" id="6087"/>
    <lineage>
        <taxon>Eukaryota</taxon>
        <taxon>Metazoa</taxon>
        <taxon>Cnidaria</taxon>
        <taxon>Hydrozoa</taxon>
        <taxon>Hydroidolina</taxon>
        <taxon>Anthoathecata</taxon>
        <taxon>Aplanulata</taxon>
        <taxon>Hydridae</taxon>
        <taxon>Hydra</taxon>
    </lineage>
</organism>
<protein>
    <submittedName>
        <fullName evidence="4">Glutamate rich 3</fullName>
    </submittedName>
</protein>
<feature type="compositionally biased region" description="Basic and acidic residues" evidence="1">
    <location>
        <begin position="745"/>
        <end position="756"/>
    </location>
</feature>
<feature type="region of interest" description="Disordered" evidence="1">
    <location>
        <begin position="151"/>
        <end position="173"/>
    </location>
</feature>
<feature type="compositionally biased region" description="Polar residues" evidence="1">
    <location>
        <begin position="153"/>
        <end position="171"/>
    </location>
</feature>
<dbReference type="InterPro" id="IPR027962">
    <property type="entry name" value="ERICH3"/>
</dbReference>
<keyword evidence="3" id="KW-1185">Reference proteome</keyword>
<evidence type="ECO:0000256" key="1">
    <source>
        <dbReference type="SAM" id="MobiDB-lite"/>
    </source>
</evidence>
<dbReference type="Proteomes" id="UP001652625">
    <property type="component" value="Chromosome 04"/>
</dbReference>
<feature type="compositionally biased region" description="Basic and acidic residues" evidence="1">
    <location>
        <begin position="586"/>
        <end position="640"/>
    </location>
</feature>
<evidence type="ECO:0000313" key="3">
    <source>
        <dbReference type="Proteomes" id="UP001652625"/>
    </source>
</evidence>
<dbReference type="GeneID" id="100215918"/>
<feature type="compositionally biased region" description="Basic and acidic residues" evidence="1">
    <location>
        <begin position="457"/>
        <end position="473"/>
    </location>
</feature>
<feature type="compositionally biased region" description="Acidic residues" evidence="1">
    <location>
        <begin position="442"/>
        <end position="456"/>
    </location>
</feature>
<accession>A0ABM4BTB8</accession>
<proteinExistence type="predicted"/>